<comment type="caution">
    <text evidence="2">The sequence shown here is derived from an EMBL/GenBank/DDBJ whole genome shotgun (WGS) entry which is preliminary data.</text>
</comment>
<dbReference type="Proteomes" id="UP000287033">
    <property type="component" value="Unassembled WGS sequence"/>
</dbReference>
<sequence length="435" mass="48038">MDPRLRAARASRPSQTQGPAAQQLDISALLGRCLRHGAKEPLPGAGGTRSGWRTGVLPPPRGSYRQPQRHGQAAAHLPTPSGRPGPGPVRRITVDLRAALARVHEPPEEIGDSPPPGGPTPPGADPSPPDLQTPEVDPSGLDPSQRDPSQRDPSRVDPFQENPSLLNPSGLDPTRRNPSWVDPSQGDLSQGDPSHRSTMTQNKTKRQRQAVPRGSPRICAKRDGLWKMKTSLPALVKPPPLPRSPHGAGAITDHRDPPVGTPFVSLPKLLRTGSGWSSQKEIRSPDPQTKRMDPSFIKSVEESAIPFHQLLHQMRKRTSRVNHVLITEVLKSLREDLWSVPEQPEYSHLKYLHAQHFRRDAPFQQRAENRAEVKTKCTWQASDQFRNKLPVRISLFTNRIGNGDVHSSNLSALVSQLLLDDEFPDIPEIEQLRAS</sequence>
<feature type="compositionally biased region" description="Pro residues" evidence="1">
    <location>
        <begin position="113"/>
        <end position="131"/>
    </location>
</feature>
<protein>
    <submittedName>
        <fullName evidence="2">Uncharacterized protein</fullName>
    </submittedName>
</protein>
<feature type="compositionally biased region" description="Polar residues" evidence="1">
    <location>
        <begin position="186"/>
        <end position="202"/>
    </location>
</feature>
<feature type="region of interest" description="Disordered" evidence="1">
    <location>
        <begin position="37"/>
        <end position="223"/>
    </location>
</feature>
<dbReference type="OrthoDB" id="9904016at2759"/>
<organism evidence="2 3">
    <name type="scientific">Chiloscyllium punctatum</name>
    <name type="common">Brownbanded bambooshark</name>
    <name type="synonym">Hemiscyllium punctatum</name>
    <dbReference type="NCBI Taxonomy" id="137246"/>
    <lineage>
        <taxon>Eukaryota</taxon>
        <taxon>Metazoa</taxon>
        <taxon>Chordata</taxon>
        <taxon>Craniata</taxon>
        <taxon>Vertebrata</taxon>
        <taxon>Chondrichthyes</taxon>
        <taxon>Elasmobranchii</taxon>
        <taxon>Galeomorphii</taxon>
        <taxon>Galeoidea</taxon>
        <taxon>Orectolobiformes</taxon>
        <taxon>Hemiscylliidae</taxon>
        <taxon>Chiloscyllium</taxon>
    </lineage>
</organism>
<evidence type="ECO:0000313" key="2">
    <source>
        <dbReference type="EMBL" id="GCC30410.1"/>
    </source>
</evidence>
<dbReference type="EMBL" id="BEZZ01000301">
    <property type="protein sequence ID" value="GCC30410.1"/>
    <property type="molecule type" value="Genomic_DNA"/>
</dbReference>
<evidence type="ECO:0000313" key="3">
    <source>
        <dbReference type="Proteomes" id="UP000287033"/>
    </source>
</evidence>
<name>A0A401SJA0_CHIPU</name>
<reference evidence="2 3" key="1">
    <citation type="journal article" date="2018" name="Nat. Ecol. Evol.">
        <title>Shark genomes provide insights into elasmobranch evolution and the origin of vertebrates.</title>
        <authorList>
            <person name="Hara Y"/>
            <person name="Yamaguchi K"/>
            <person name="Onimaru K"/>
            <person name="Kadota M"/>
            <person name="Koyanagi M"/>
            <person name="Keeley SD"/>
            <person name="Tatsumi K"/>
            <person name="Tanaka K"/>
            <person name="Motone F"/>
            <person name="Kageyama Y"/>
            <person name="Nozu R"/>
            <person name="Adachi N"/>
            <person name="Nishimura O"/>
            <person name="Nakagawa R"/>
            <person name="Tanegashima C"/>
            <person name="Kiyatake I"/>
            <person name="Matsumoto R"/>
            <person name="Murakumo K"/>
            <person name="Nishida K"/>
            <person name="Terakita A"/>
            <person name="Kuratani S"/>
            <person name="Sato K"/>
            <person name="Hyodo S Kuraku.S."/>
        </authorList>
    </citation>
    <scope>NUCLEOTIDE SEQUENCE [LARGE SCALE GENOMIC DNA]</scope>
</reference>
<proteinExistence type="predicted"/>
<keyword evidence="3" id="KW-1185">Reference proteome</keyword>
<evidence type="ECO:0000256" key="1">
    <source>
        <dbReference type="SAM" id="MobiDB-lite"/>
    </source>
</evidence>
<accession>A0A401SJA0</accession>
<feature type="region of interest" description="Disordered" evidence="1">
    <location>
        <begin position="1"/>
        <end position="22"/>
    </location>
</feature>
<dbReference type="AlphaFoldDB" id="A0A401SJA0"/>
<gene>
    <name evidence="2" type="ORF">chiPu_0008861</name>
</gene>
<feature type="compositionally biased region" description="Basic and acidic residues" evidence="1">
    <location>
        <begin position="144"/>
        <end position="155"/>
    </location>
</feature>